<evidence type="ECO:0008006" key="3">
    <source>
        <dbReference type="Google" id="ProtNLM"/>
    </source>
</evidence>
<reference evidence="2" key="1">
    <citation type="journal article" date="2019" name="Int. J. Syst. Evol. Microbiol.">
        <title>The Global Catalogue of Microorganisms (GCM) 10K type strain sequencing project: providing services to taxonomists for standard genome sequencing and annotation.</title>
        <authorList>
            <consortium name="The Broad Institute Genomics Platform"/>
            <consortium name="The Broad Institute Genome Sequencing Center for Infectious Disease"/>
            <person name="Wu L."/>
            <person name="Ma J."/>
        </authorList>
    </citation>
    <scope>NUCLEOTIDE SEQUENCE [LARGE SCALE GENOMIC DNA]</scope>
    <source>
        <strain evidence="2">CCM 7950</strain>
    </source>
</reference>
<proteinExistence type="predicted"/>
<keyword evidence="2" id="KW-1185">Reference proteome</keyword>
<evidence type="ECO:0000313" key="2">
    <source>
        <dbReference type="Proteomes" id="UP001597420"/>
    </source>
</evidence>
<dbReference type="Proteomes" id="UP001597420">
    <property type="component" value="Unassembled WGS sequence"/>
</dbReference>
<dbReference type="EMBL" id="JBHUFP010000005">
    <property type="protein sequence ID" value="MFD1805877.1"/>
    <property type="molecule type" value="Genomic_DNA"/>
</dbReference>
<accession>A0ABW4NW86</accession>
<name>A0ABW4NW86_9PAST</name>
<comment type="caution">
    <text evidence="1">The sequence shown here is derived from an EMBL/GenBank/DDBJ whole genome shotgun (WGS) entry which is preliminary data.</text>
</comment>
<dbReference type="RefSeq" id="WP_379097242.1">
    <property type="nucleotide sequence ID" value="NZ_JBHUFP010000005.1"/>
</dbReference>
<sequence>MIISLYSCHSLQKQQETNAKPYLKFIADRYAFPNADGKLYFGALVKNIGLGPALITSVSISTHKQEYELNNLSPQQEYMTLRNIFRDNGFNFDEGCRFFPQGMISVNQGIIAGESIPLIIYPEWDNQDILMTYKRMLLKLKPEEELNFEDNVYHALYMKREICQRQVLAILANGITLNVEYKSIYGKINNKNDRIKILKVKYDENY</sequence>
<gene>
    <name evidence="1" type="ORF">ACFSAV_05705</name>
</gene>
<protein>
    <recommendedName>
        <fullName evidence="3">Lipoprotein</fullName>
    </recommendedName>
</protein>
<organism evidence="1 2">
    <name type="scientific">Pasteurella oralis</name>
    <dbReference type="NCBI Taxonomy" id="1071947"/>
    <lineage>
        <taxon>Bacteria</taxon>
        <taxon>Pseudomonadati</taxon>
        <taxon>Pseudomonadota</taxon>
        <taxon>Gammaproteobacteria</taxon>
        <taxon>Pasteurellales</taxon>
        <taxon>Pasteurellaceae</taxon>
        <taxon>Pasteurella</taxon>
    </lineage>
</organism>
<evidence type="ECO:0000313" key="1">
    <source>
        <dbReference type="EMBL" id="MFD1805877.1"/>
    </source>
</evidence>